<keyword evidence="15" id="KW-0233">DNA recombination</keyword>
<evidence type="ECO:0000256" key="12">
    <source>
        <dbReference type="ARBA" id="ARBA00022918"/>
    </source>
</evidence>
<dbReference type="Pfam" id="PF13976">
    <property type="entry name" value="gag_pre-integrs"/>
    <property type="match status" value="1"/>
</dbReference>
<evidence type="ECO:0000256" key="6">
    <source>
        <dbReference type="ARBA" id="ARBA00022741"/>
    </source>
</evidence>
<keyword evidence="5" id="KW-0479">Metal-binding</keyword>
<evidence type="ECO:0000256" key="14">
    <source>
        <dbReference type="ARBA" id="ARBA00023113"/>
    </source>
</evidence>
<dbReference type="GO" id="GO:0015074">
    <property type="term" value="P:DNA integration"/>
    <property type="evidence" value="ECO:0007669"/>
    <property type="project" value="UniProtKB-KW"/>
</dbReference>
<keyword evidence="7" id="KW-0255">Endonuclease</keyword>
<evidence type="ECO:0000256" key="5">
    <source>
        <dbReference type="ARBA" id="ARBA00022723"/>
    </source>
</evidence>
<keyword evidence="13" id="KW-0239">DNA-directed DNA polymerase</keyword>
<dbReference type="Pfam" id="PF00665">
    <property type="entry name" value="rve"/>
    <property type="match status" value="1"/>
</dbReference>
<sequence>MADDEKYKIPLFDGTNYSNWKFRMQVLLEEHDLIDFVNKSLDVLIGDLPAETADAQAITLRKKDRKCKSSIIQRIADSHLEYVKEKATAFEMWQALSGSFERKGVVSQLRLRKMILTMRYATTETMASHFLKFDRLVRELKSTGANLEETDIVCHLLLTMPEEYNMVVTALETLSSEQLTLGFVKTRLLDEEAKRSGANVNTKSANSSTVFSAATNNRKPKVNKREDEVSGKHSARFNFKCHHCGIIGHKRSECHKLKQESKTSGSAKVALNDNVDNRKDFVFIAKEEEINNSTCWFLDSGSSEHLATKDVSLINVRKLTSPLNIRVAKSGQILTATEAGDLKVSVRVNGEIRKILISGVLSASGLECNLLSVRKLEMNGFTVTFENGKGIIHKANTIAAIAHRTDKLYKLLFDYDIETVNLCETDENSQLWHHRLGHLSSTGMKKLMKMADGIKLKDVEISSEPCRICMESKQTRLPHQAERIRAKRPLQLVHSDLCGPMDTTSYDGKRYLLTFIDDFTHFTIAYTLQAKSEVHKYFKMFQSMAEAHFNWKISRFRCDNGREYISNEIRQHFEDCGIQYEFTIRYTPQQNGVAERMNRTIIEKARCMILNSKMNKIFWSEAVIAAVYLTNRSQTSALKAKLPAELWFGEKQNLRKLRVFGCIAYLHIPKELVNGKFESRSKQCKMVGYCANGYRLWCPDDNKIILGRDVIFTESKFTFETRDFYDSPSQQNPTARGKDRGILKFRRSKRNEQSR</sequence>
<dbReference type="InterPro" id="IPR012337">
    <property type="entry name" value="RNaseH-like_sf"/>
</dbReference>
<evidence type="ECO:0000259" key="17">
    <source>
        <dbReference type="PROSITE" id="PS50994"/>
    </source>
</evidence>
<name>A0A151IY32_9HYME</name>
<keyword evidence="8" id="KW-0378">Hydrolase</keyword>
<dbReference type="Gene3D" id="3.30.420.10">
    <property type="entry name" value="Ribonuclease H-like superfamily/Ribonuclease H"/>
    <property type="match status" value="1"/>
</dbReference>
<evidence type="ECO:0000256" key="15">
    <source>
        <dbReference type="ARBA" id="ARBA00023172"/>
    </source>
</evidence>
<accession>A0A151IY32</accession>
<dbReference type="InterPro" id="IPR057670">
    <property type="entry name" value="SH3_retrovirus"/>
</dbReference>
<evidence type="ECO:0000256" key="10">
    <source>
        <dbReference type="ARBA" id="ARBA00022842"/>
    </source>
</evidence>
<dbReference type="STRING" id="471704.A0A151IY32"/>
<evidence type="ECO:0000256" key="2">
    <source>
        <dbReference type="ARBA" id="ARBA00022612"/>
    </source>
</evidence>
<dbReference type="Pfam" id="PF22936">
    <property type="entry name" value="Pol_BBD"/>
    <property type="match status" value="1"/>
</dbReference>
<evidence type="ECO:0000256" key="13">
    <source>
        <dbReference type="ARBA" id="ARBA00022932"/>
    </source>
</evidence>
<evidence type="ECO:0000256" key="7">
    <source>
        <dbReference type="ARBA" id="ARBA00022759"/>
    </source>
</evidence>
<keyword evidence="4" id="KW-0540">Nuclease</keyword>
<keyword evidence="11" id="KW-0229">DNA integration</keyword>
<dbReference type="InterPro" id="IPR039537">
    <property type="entry name" value="Retrotran_Ty1/copia-like"/>
</dbReference>
<evidence type="ECO:0000256" key="4">
    <source>
        <dbReference type="ARBA" id="ARBA00022722"/>
    </source>
</evidence>
<dbReference type="SUPFAM" id="SSF53098">
    <property type="entry name" value="Ribonuclease H-like"/>
    <property type="match status" value="1"/>
</dbReference>
<proteinExistence type="predicted"/>
<dbReference type="AlphaFoldDB" id="A0A151IY32"/>
<dbReference type="InterPro" id="IPR025724">
    <property type="entry name" value="GAG-pre-integrase_dom"/>
</dbReference>
<dbReference type="Proteomes" id="UP000078492">
    <property type="component" value="Unassembled WGS sequence"/>
</dbReference>
<feature type="domain" description="Integrase catalytic" evidence="17">
    <location>
        <begin position="485"/>
        <end position="651"/>
    </location>
</feature>
<evidence type="ECO:0000256" key="11">
    <source>
        <dbReference type="ARBA" id="ARBA00022908"/>
    </source>
</evidence>
<dbReference type="EMBL" id="KQ980795">
    <property type="protein sequence ID" value="KYN13016.1"/>
    <property type="molecule type" value="Genomic_DNA"/>
</dbReference>
<evidence type="ECO:0000256" key="1">
    <source>
        <dbReference type="ARBA" id="ARBA00002180"/>
    </source>
</evidence>
<dbReference type="GO" id="GO:0005524">
    <property type="term" value="F:ATP binding"/>
    <property type="evidence" value="ECO:0007669"/>
    <property type="project" value="UniProtKB-KW"/>
</dbReference>
<keyword evidence="6" id="KW-0547">Nucleotide-binding</keyword>
<evidence type="ECO:0000256" key="3">
    <source>
        <dbReference type="ARBA" id="ARBA00022670"/>
    </source>
</evidence>
<dbReference type="GO" id="GO:0004519">
    <property type="term" value="F:endonuclease activity"/>
    <property type="evidence" value="ECO:0007669"/>
    <property type="project" value="UniProtKB-KW"/>
</dbReference>
<gene>
    <name evidence="18" type="ORF">ALC57_14791</name>
</gene>
<reference evidence="18 19" key="1">
    <citation type="submission" date="2015-09" db="EMBL/GenBank/DDBJ databases">
        <title>Trachymyrmex cornetzi WGS genome.</title>
        <authorList>
            <person name="Nygaard S."/>
            <person name="Hu H."/>
            <person name="Boomsma J."/>
            <person name="Zhang G."/>
        </authorList>
    </citation>
    <scope>NUCLEOTIDE SEQUENCE [LARGE SCALE GENOMIC DNA]</scope>
    <source>
        <strain evidence="18">Tcor2-1</strain>
        <tissue evidence="18">Whole body</tissue>
    </source>
</reference>
<dbReference type="InterPro" id="IPR001584">
    <property type="entry name" value="Integrase_cat-core"/>
</dbReference>
<keyword evidence="19" id="KW-1185">Reference proteome</keyword>
<dbReference type="GO" id="GO:0003676">
    <property type="term" value="F:nucleic acid binding"/>
    <property type="evidence" value="ECO:0007669"/>
    <property type="project" value="InterPro"/>
</dbReference>
<keyword evidence="9" id="KW-0067">ATP-binding</keyword>
<dbReference type="GO" id="GO:0046872">
    <property type="term" value="F:metal ion binding"/>
    <property type="evidence" value="ECO:0007669"/>
    <property type="project" value="UniProtKB-KW"/>
</dbReference>
<dbReference type="InterPro" id="IPR054722">
    <property type="entry name" value="PolX-like_BBD"/>
</dbReference>
<dbReference type="GO" id="GO:0008233">
    <property type="term" value="F:peptidase activity"/>
    <property type="evidence" value="ECO:0007669"/>
    <property type="project" value="UniProtKB-KW"/>
</dbReference>
<keyword evidence="13" id="KW-0548">Nucleotidyltransferase</keyword>
<keyword evidence="3" id="KW-0645">Protease</keyword>
<keyword evidence="2" id="KW-1188">Viral release from host cell</keyword>
<dbReference type="PANTHER" id="PTHR42648">
    <property type="entry name" value="TRANSPOSASE, PUTATIVE-RELATED"/>
    <property type="match status" value="1"/>
</dbReference>
<dbReference type="GO" id="GO:0006508">
    <property type="term" value="P:proteolysis"/>
    <property type="evidence" value="ECO:0007669"/>
    <property type="project" value="UniProtKB-KW"/>
</dbReference>
<comment type="function">
    <text evidence="1">The aspartyl protease (PR) mediates the proteolytic cleavages of the Gag and Gag-Pol polyproteins after assembly of the VLP.</text>
</comment>
<dbReference type="GO" id="GO:0003964">
    <property type="term" value="F:RNA-directed DNA polymerase activity"/>
    <property type="evidence" value="ECO:0007669"/>
    <property type="project" value="UniProtKB-KW"/>
</dbReference>
<evidence type="ECO:0000313" key="18">
    <source>
        <dbReference type="EMBL" id="KYN13016.1"/>
    </source>
</evidence>
<evidence type="ECO:0000256" key="8">
    <source>
        <dbReference type="ARBA" id="ARBA00022801"/>
    </source>
</evidence>
<feature type="region of interest" description="Disordered" evidence="16">
    <location>
        <begin position="724"/>
        <end position="755"/>
    </location>
</feature>
<evidence type="ECO:0000256" key="16">
    <source>
        <dbReference type="SAM" id="MobiDB-lite"/>
    </source>
</evidence>
<keyword evidence="10" id="KW-0460">Magnesium</keyword>
<dbReference type="Pfam" id="PF25597">
    <property type="entry name" value="SH3_retrovirus"/>
    <property type="match status" value="1"/>
</dbReference>
<organism evidence="18 19">
    <name type="scientific">Trachymyrmex cornetzi</name>
    <dbReference type="NCBI Taxonomy" id="471704"/>
    <lineage>
        <taxon>Eukaryota</taxon>
        <taxon>Metazoa</taxon>
        <taxon>Ecdysozoa</taxon>
        <taxon>Arthropoda</taxon>
        <taxon>Hexapoda</taxon>
        <taxon>Insecta</taxon>
        <taxon>Pterygota</taxon>
        <taxon>Neoptera</taxon>
        <taxon>Endopterygota</taxon>
        <taxon>Hymenoptera</taxon>
        <taxon>Apocrita</taxon>
        <taxon>Aculeata</taxon>
        <taxon>Formicoidea</taxon>
        <taxon>Formicidae</taxon>
        <taxon>Myrmicinae</taxon>
        <taxon>Trachymyrmex</taxon>
    </lineage>
</organism>
<evidence type="ECO:0000313" key="19">
    <source>
        <dbReference type="Proteomes" id="UP000078492"/>
    </source>
</evidence>
<dbReference type="GO" id="GO:0006310">
    <property type="term" value="P:DNA recombination"/>
    <property type="evidence" value="ECO:0007669"/>
    <property type="project" value="UniProtKB-KW"/>
</dbReference>
<keyword evidence="13" id="KW-0808">Transferase</keyword>
<dbReference type="PANTHER" id="PTHR42648:SF11">
    <property type="entry name" value="TRANSPOSON TY4-P GAG-POL POLYPROTEIN"/>
    <property type="match status" value="1"/>
</dbReference>
<keyword evidence="12" id="KW-0695">RNA-directed DNA polymerase</keyword>
<protein>
    <submittedName>
        <fullName evidence="18">Copia protein</fullName>
    </submittedName>
</protein>
<evidence type="ECO:0000256" key="9">
    <source>
        <dbReference type="ARBA" id="ARBA00022840"/>
    </source>
</evidence>
<dbReference type="PROSITE" id="PS50994">
    <property type="entry name" value="INTEGRASE"/>
    <property type="match status" value="1"/>
</dbReference>
<dbReference type="InterPro" id="IPR036397">
    <property type="entry name" value="RNaseH_sf"/>
</dbReference>
<keyword evidence="14" id="KW-0917">Virion maturation</keyword>
<dbReference type="GO" id="GO:0003887">
    <property type="term" value="F:DNA-directed DNA polymerase activity"/>
    <property type="evidence" value="ECO:0007669"/>
    <property type="project" value="UniProtKB-KW"/>
</dbReference>
<dbReference type="Pfam" id="PF14223">
    <property type="entry name" value="Retrotran_gag_2"/>
    <property type="match status" value="1"/>
</dbReference>